<evidence type="ECO:0000313" key="8">
    <source>
        <dbReference type="EMBL" id="TWU59771.1"/>
    </source>
</evidence>
<keyword evidence="2 6" id="KW-0285">Flavoprotein</keyword>
<comment type="cofactor">
    <cofactor evidence="1 6">
        <name>FAD</name>
        <dbReference type="ChEBI" id="CHEBI:57692"/>
    </cofactor>
</comment>
<dbReference type="InterPro" id="IPR002937">
    <property type="entry name" value="Amino_oxidase"/>
</dbReference>
<dbReference type="GO" id="GO:0005737">
    <property type="term" value="C:cytoplasm"/>
    <property type="evidence" value="ECO:0007669"/>
    <property type="project" value="UniProtKB-SubCell"/>
</dbReference>
<dbReference type="Proteomes" id="UP000318288">
    <property type="component" value="Unassembled WGS sequence"/>
</dbReference>
<dbReference type="SUPFAM" id="SSF51905">
    <property type="entry name" value="FAD/NAD(P)-binding domain"/>
    <property type="match status" value="1"/>
</dbReference>
<evidence type="ECO:0000256" key="3">
    <source>
        <dbReference type="ARBA" id="ARBA00022827"/>
    </source>
</evidence>
<evidence type="ECO:0000256" key="4">
    <source>
        <dbReference type="ARBA" id="ARBA00023002"/>
    </source>
</evidence>
<keyword evidence="3 6" id="KW-0274">FAD</keyword>
<keyword evidence="4 6" id="KW-0560">Oxidoreductase</keyword>
<evidence type="ECO:0000313" key="9">
    <source>
        <dbReference type="Proteomes" id="UP000318288"/>
    </source>
</evidence>
<dbReference type="Gene3D" id="3.50.50.60">
    <property type="entry name" value="FAD/NAD(P)-binding domain"/>
    <property type="match status" value="1"/>
</dbReference>
<dbReference type="NCBIfam" id="TIGR00562">
    <property type="entry name" value="proto_IX_ox"/>
    <property type="match status" value="1"/>
</dbReference>
<evidence type="ECO:0000256" key="2">
    <source>
        <dbReference type="ARBA" id="ARBA00022630"/>
    </source>
</evidence>
<evidence type="ECO:0000259" key="7">
    <source>
        <dbReference type="Pfam" id="PF01593"/>
    </source>
</evidence>
<dbReference type="SUPFAM" id="SSF54373">
    <property type="entry name" value="FAD-linked reductases, C-terminal domain"/>
    <property type="match status" value="1"/>
</dbReference>
<gene>
    <name evidence="8" type="primary">hemY</name>
    <name evidence="8" type="ORF">Poly51_00430</name>
</gene>
<keyword evidence="5 6" id="KW-0350">Heme biosynthesis</keyword>
<dbReference type="Pfam" id="PF01593">
    <property type="entry name" value="Amino_oxidase"/>
    <property type="match status" value="1"/>
</dbReference>
<accession>A0A5C6FE55</accession>
<proteinExistence type="inferred from homology"/>
<dbReference type="GO" id="GO:0004729">
    <property type="term" value="F:oxygen-dependent protoporphyrinogen oxidase activity"/>
    <property type="evidence" value="ECO:0007669"/>
    <property type="project" value="UniProtKB-UniRule"/>
</dbReference>
<dbReference type="EMBL" id="SJPW01000001">
    <property type="protein sequence ID" value="TWU59771.1"/>
    <property type="molecule type" value="Genomic_DNA"/>
</dbReference>
<evidence type="ECO:0000256" key="5">
    <source>
        <dbReference type="ARBA" id="ARBA00023133"/>
    </source>
</evidence>
<comment type="caution">
    <text evidence="8">The sequence shown here is derived from an EMBL/GenBank/DDBJ whole genome shotgun (WGS) entry which is preliminary data.</text>
</comment>
<dbReference type="UniPathway" id="UPA00252"/>
<name>A0A5C6FE55_9BACT</name>
<dbReference type="RefSeq" id="WP_146453347.1">
    <property type="nucleotide sequence ID" value="NZ_SJPW01000001.1"/>
</dbReference>
<dbReference type="InterPro" id="IPR050464">
    <property type="entry name" value="Zeta_carotene_desat/Oxidored"/>
</dbReference>
<dbReference type="GO" id="GO:0006783">
    <property type="term" value="P:heme biosynthetic process"/>
    <property type="evidence" value="ECO:0007669"/>
    <property type="project" value="UniProtKB-UniRule"/>
</dbReference>
<dbReference type="Gene3D" id="1.10.3110.10">
    <property type="entry name" value="protoporphyrinogen ix oxidase, domain 3"/>
    <property type="match status" value="1"/>
</dbReference>
<dbReference type="InterPro" id="IPR036188">
    <property type="entry name" value="FAD/NAD-bd_sf"/>
</dbReference>
<dbReference type="PANTHER" id="PTHR42923:SF3">
    <property type="entry name" value="PROTOPORPHYRINOGEN OXIDASE"/>
    <property type="match status" value="1"/>
</dbReference>
<comment type="catalytic activity">
    <reaction evidence="6">
        <text>coproporphyrinogen III + 3 O2 = coproporphyrin III + 3 H2O2</text>
        <dbReference type="Rhea" id="RHEA:43436"/>
        <dbReference type="ChEBI" id="CHEBI:15379"/>
        <dbReference type="ChEBI" id="CHEBI:16240"/>
        <dbReference type="ChEBI" id="CHEBI:57309"/>
        <dbReference type="ChEBI" id="CHEBI:131725"/>
        <dbReference type="EC" id="1.3.3.15"/>
    </reaction>
</comment>
<comment type="subcellular location">
    <subcellularLocation>
        <location evidence="6">Cytoplasm</location>
    </subcellularLocation>
</comment>
<dbReference type="PANTHER" id="PTHR42923">
    <property type="entry name" value="PROTOPORPHYRINOGEN OXIDASE"/>
    <property type="match status" value="1"/>
</dbReference>
<dbReference type="Gene3D" id="3.90.660.20">
    <property type="entry name" value="Protoporphyrinogen oxidase, mitochondrial, domain 2"/>
    <property type="match status" value="1"/>
</dbReference>
<dbReference type="AlphaFoldDB" id="A0A5C6FE55"/>
<sequence>MKSVAIIGGGLTGLATAVSLRLVAPTIEVTVFESGNRTGGVIHTESVDGFLIDHGADMFATKPGDALELCRRLGVENKLILPQSDRRGARIVRHGKLVPIPDGFVLMRATKLLPMLTTPLLSPLGKLRFLCERFVGSSEEVGRDDFDESIEAFVRRRMGHEVLDRIVAPLSAGIYTADITKLSMRATMGPIAEMERQFGSLARATAARRRSGEDNVERGSTGARYGQFRAFAGGMIELIRSLTDALPQTSVRLNLPIKNLVPENDRWNVVTQAGERLTFDHVVVATPPRVAAKLVETVAPFAAEQLAMIESASTAIVVMGVRDRDIQRDINTFGFVVPLSENRKILAGSFASHKFAGRAPDGHTLVRVFVGGAMQPELLDQGDDEIVAMVRQELAELIGLTGEPIVTRVVRWNHAMPQYHVGHNERVKQIRESIESVPGLSVINNGLGGVGIAPVIRAADKLALSIAKK</sequence>
<evidence type="ECO:0000256" key="1">
    <source>
        <dbReference type="ARBA" id="ARBA00001974"/>
    </source>
</evidence>
<protein>
    <recommendedName>
        <fullName evidence="6">Coproporphyrinogen III oxidase</fullName>
        <ecNumber evidence="6">1.3.3.15</ecNumber>
    </recommendedName>
</protein>
<evidence type="ECO:0000256" key="6">
    <source>
        <dbReference type="RuleBase" id="RU364052"/>
    </source>
</evidence>
<feature type="domain" description="Amine oxidase" evidence="7">
    <location>
        <begin position="11"/>
        <end position="426"/>
    </location>
</feature>
<keyword evidence="6" id="KW-0963">Cytoplasm</keyword>
<comment type="similarity">
    <text evidence="6">Belongs to the protoporphyrinogen/coproporphyrinogen oxidase family. Coproporphyrinogen III oxidase subfamily.</text>
</comment>
<reference evidence="8 9" key="1">
    <citation type="submission" date="2019-02" db="EMBL/GenBank/DDBJ databases">
        <title>Deep-cultivation of Planctomycetes and their phenomic and genomic characterization uncovers novel biology.</title>
        <authorList>
            <person name="Wiegand S."/>
            <person name="Jogler M."/>
            <person name="Boedeker C."/>
            <person name="Pinto D."/>
            <person name="Vollmers J."/>
            <person name="Rivas-Marin E."/>
            <person name="Kohn T."/>
            <person name="Peeters S.H."/>
            <person name="Heuer A."/>
            <person name="Rast P."/>
            <person name="Oberbeckmann S."/>
            <person name="Bunk B."/>
            <person name="Jeske O."/>
            <person name="Meyerdierks A."/>
            <person name="Storesund J.E."/>
            <person name="Kallscheuer N."/>
            <person name="Luecker S."/>
            <person name="Lage O.M."/>
            <person name="Pohl T."/>
            <person name="Merkel B.J."/>
            <person name="Hornburger P."/>
            <person name="Mueller R.-W."/>
            <person name="Bruemmer F."/>
            <person name="Labrenz M."/>
            <person name="Spormann A.M."/>
            <person name="Op Den Camp H."/>
            <person name="Overmann J."/>
            <person name="Amann R."/>
            <person name="Jetten M.S.M."/>
            <person name="Mascher T."/>
            <person name="Medema M.H."/>
            <person name="Devos D.P."/>
            <person name="Kaster A.-K."/>
            <person name="Ovreas L."/>
            <person name="Rohde M."/>
            <person name="Galperin M.Y."/>
            <person name="Jogler C."/>
        </authorList>
    </citation>
    <scope>NUCLEOTIDE SEQUENCE [LARGE SCALE GENOMIC DNA]</scope>
    <source>
        <strain evidence="8 9">Poly51</strain>
    </source>
</reference>
<dbReference type="OrthoDB" id="9805195at2"/>
<comment type="pathway">
    <text evidence="6">Porphyrin-containing compound metabolism; protoheme biosynthesis.</text>
</comment>
<dbReference type="EC" id="1.3.3.15" evidence="6"/>
<dbReference type="InterPro" id="IPR004572">
    <property type="entry name" value="Protoporphyrinogen_oxidase"/>
</dbReference>
<keyword evidence="9" id="KW-1185">Reference proteome</keyword>
<organism evidence="8 9">
    <name type="scientific">Rubripirellula tenax</name>
    <dbReference type="NCBI Taxonomy" id="2528015"/>
    <lineage>
        <taxon>Bacteria</taxon>
        <taxon>Pseudomonadati</taxon>
        <taxon>Planctomycetota</taxon>
        <taxon>Planctomycetia</taxon>
        <taxon>Pirellulales</taxon>
        <taxon>Pirellulaceae</taxon>
        <taxon>Rubripirellula</taxon>
    </lineage>
</organism>
<comment type="function">
    <text evidence="6">Involved in coproporphyrin-dependent heme b biosynthesis. Catalyzes the oxidation of coproporphyrinogen III to coproporphyrin III.</text>
</comment>